<gene>
    <name evidence="1" type="ORF">COT78_03500</name>
</gene>
<proteinExistence type="predicted"/>
<protein>
    <submittedName>
        <fullName evidence="1">Uncharacterized protein</fullName>
    </submittedName>
</protein>
<comment type="caution">
    <text evidence="1">The sequence shown here is derived from an EMBL/GenBank/DDBJ whole genome shotgun (WGS) entry which is preliminary data.</text>
</comment>
<sequence>MAIASSTSTSSDVAKAILGENYITLEEAAWCFRDDLAHDTARQFARIPFSAETLGALASTHVLIPDLAVPIRDLRLLVQGNFLRLSQKLEDQGQALQDLLCFSEDGWYVDLPFAEFPYPTEPPRYRWKLIARAPLADSYNLGLNDQLKLIGAERKGNSGHDRIVAARELVYTIVVVLLTRGECLYKEISGRCIDPVTEMQRVTAGCSCQKGQIVINQVAEEDRDPKLGLATARVPNRP</sequence>
<accession>A0A2H0W7X0</accession>
<organism evidence="1 2">
    <name type="scientific">Candidatus Berkelbacteria bacterium CG10_big_fil_rev_8_21_14_0_10_43_13</name>
    <dbReference type="NCBI Taxonomy" id="1974514"/>
    <lineage>
        <taxon>Bacteria</taxon>
        <taxon>Candidatus Berkelbacteria</taxon>
    </lineage>
</organism>
<dbReference type="Proteomes" id="UP000231382">
    <property type="component" value="Unassembled WGS sequence"/>
</dbReference>
<dbReference type="EMBL" id="PEZW01000023">
    <property type="protein sequence ID" value="PIS07447.1"/>
    <property type="molecule type" value="Genomic_DNA"/>
</dbReference>
<evidence type="ECO:0000313" key="1">
    <source>
        <dbReference type="EMBL" id="PIS07447.1"/>
    </source>
</evidence>
<name>A0A2H0W7X0_9BACT</name>
<dbReference type="AlphaFoldDB" id="A0A2H0W7X0"/>
<evidence type="ECO:0000313" key="2">
    <source>
        <dbReference type="Proteomes" id="UP000231382"/>
    </source>
</evidence>
<reference evidence="2" key="1">
    <citation type="submission" date="2017-09" db="EMBL/GenBank/DDBJ databases">
        <title>Depth-based differentiation of microbial function through sediment-hosted aquifers and enrichment of novel symbionts in the deep terrestrial subsurface.</title>
        <authorList>
            <person name="Probst A.J."/>
            <person name="Ladd B."/>
            <person name="Jarett J.K."/>
            <person name="Geller-Mcgrath D.E."/>
            <person name="Sieber C.M.K."/>
            <person name="Emerson J.B."/>
            <person name="Anantharaman K."/>
            <person name="Thomas B.C."/>
            <person name="Malmstrom R."/>
            <person name="Stieglmeier M."/>
            <person name="Klingl A."/>
            <person name="Woyke T."/>
            <person name="Ryan C.M."/>
            <person name="Banfield J.F."/>
        </authorList>
    </citation>
    <scope>NUCLEOTIDE SEQUENCE [LARGE SCALE GENOMIC DNA]</scope>
</reference>